<sequence>MNEEPKQSPDPIAKLLKIIDEVQEAMKIRFLVVHRRPDTDAWLCLWLACKFIPKAQGAQIVFVNAGTALPGSENDPAALHFDTGGGEFDQHGKDFPRSSSAQLMAARLGLLEDPVVRAGISPLIELATKVDNAEPINPTSIHFLAEGYSHHFRHLPFDEKMSLIKERMFEHFDILYNQNSHAQELRREAPKHTSWQTLFNGIKIAIIFGHPEYRNAAFEEGADVVLWTQRRGNKGIDVGIQTGRESPVTLENVAAALRRNEAEARKLNLGFNEILNYPGLDPTKVPGWFLHESNRFAACGTRTHHLPAEDRTRLSPQEIQQVLCAALENLSAQA</sequence>
<protein>
    <submittedName>
        <fullName evidence="1">Uncharacterized protein</fullName>
    </submittedName>
</protein>
<gene>
    <name evidence="1" type="ORF">A3C04_03840</name>
</gene>
<comment type="caution">
    <text evidence="1">The sequence shown here is derived from an EMBL/GenBank/DDBJ whole genome shotgun (WGS) entry which is preliminary data.</text>
</comment>
<dbReference type="Proteomes" id="UP000178092">
    <property type="component" value="Unassembled WGS sequence"/>
</dbReference>
<evidence type="ECO:0000313" key="1">
    <source>
        <dbReference type="EMBL" id="OHA65998.1"/>
    </source>
</evidence>
<proteinExistence type="predicted"/>
<dbReference type="EMBL" id="MHTV01000038">
    <property type="protein sequence ID" value="OHA65998.1"/>
    <property type="molecule type" value="Genomic_DNA"/>
</dbReference>
<name>A0A1G2R068_9BACT</name>
<evidence type="ECO:0000313" key="2">
    <source>
        <dbReference type="Proteomes" id="UP000178092"/>
    </source>
</evidence>
<reference evidence="1 2" key="1">
    <citation type="journal article" date="2016" name="Nat. Commun.">
        <title>Thousands of microbial genomes shed light on interconnected biogeochemical processes in an aquifer system.</title>
        <authorList>
            <person name="Anantharaman K."/>
            <person name="Brown C.T."/>
            <person name="Hug L.A."/>
            <person name="Sharon I."/>
            <person name="Castelle C.J."/>
            <person name="Probst A.J."/>
            <person name="Thomas B.C."/>
            <person name="Singh A."/>
            <person name="Wilkins M.J."/>
            <person name="Karaoz U."/>
            <person name="Brodie E.L."/>
            <person name="Williams K.H."/>
            <person name="Hubbard S.S."/>
            <person name="Banfield J.F."/>
        </authorList>
    </citation>
    <scope>NUCLEOTIDE SEQUENCE [LARGE SCALE GENOMIC DNA]</scope>
</reference>
<dbReference type="AlphaFoldDB" id="A0A1G2R068"/>
<organism evidence="1 2">
    <name type="scientific">Candidatus Wildermuthbacteria bacterium RIFCSPHIGHO2_02_FULL_45_25</name>
    <dbReference type="NCBI Taxonomy" id="1802450"/>
    <lineage>
        <taxon>Bacteria</taxon>
        <taxon>Candidatus Wildermuthiibacteriota</taxon>
    </lineage>
</organism>
<accession>A0A1G2R068</accession>